<protein>
    <submittedName>
        <fullName evidence="2">Uncharacterized protein</fullName>
    </submittedName>
</protein>
<evidence type="ECO:0000256" key="1">
    <source>
        <dbReference type="SAM" id="Phobius"/>
    </source>
</evidence>
<reference evidence="2" key="1">
    <citation type="submission" date="2020-11" db="EMBL/GenBank/DDBJ databases">
        <authorList>
            <consortium name="DOE Joint Genome Institute"/>
            <person name="Ahrendt S."/>
            <person name="Riley R."/>
            <person name="Andreopoulos W."/>
            <person name="Labutti K."/>
            <person name="Pangilinan J."/>
            <person name="Ruiz-Duenas F.J."/>
            <person name="Barrasa J.M."/>
            <person name="Sanchez-Garcia M."/>
            <person name="Camarero S."/>
            <person name="Miyauchi S."/>
            <person name="Serrano A."/>
            <person name="Linde D."/>
            <person name="Babiker R."/>
            <person name="Drula E."/>
            <person name="Ayuso-Fernandez I."/>
            <person name="Pacheco R."/>
            <person name="Padilla G."/>
            <person name="Ferreira P."/>
            <person name="Barriuso J."/>
            <person name="Kellner H."/>
            <person name="Castanera R."/>
            <person name="Alfaro M."/>
            <person name="Ramirez L."/>
            <person name="Pisabarro A.G."/>
            <person name="Kuo A."/>
            <person name="Tritt A."/>
            <person name="Lipzen A."/>
            <person name="He G."/>
            <person name="Yan M."/>
            <person name="Ng V."/>
            <person name="Cullen D."/>
            <person name="Martin F."/>
            <person name="Rosso M.-N."/>
            <person name="Henrissat B."/>
            <person name="Hibbett D."/>
            <person name="Martinez A.T."/>
            <person name="Grigoriev I.V."/>
        </authorList>
    </citation>
    <scope>NUCLEOTIDE SEQUENCE</scope>
    <source>
        <strain evidence="2">ATCC 90797</strain>
    </source>
</reference>
<name>A0A9P5ZFZ9_PLEER</name>
<accession>A0A9P5ZFZ9</accession>
<gene>
    <name evidence="2" type="ORF">BDN71DRAFT_1458614</name>
</gene>
<keyword evidence="1" id="KW-0472">Membrane</keyword>
<evidence type="ECO:0000313" key="3">
    <source>
        <dbReference type="Proteomes" id="UP000807025"/>
    </source>
</evidence>
<feature type="transmembrane region" description="Helical" evidence="1">
    <location>
        <begin position="15"/>
        <end position="34"/>
    </location>
</feature>
<feature type="non-terminal residue" evidence="2">
    <location>
        <position position="1"/>
    </location>
</feature>
<evidence type="ECO:0000313" key="2">
    <source>
        <dbReference type="EMBL" id="KAF9487353.1"/>
    </source>
</evidence>
<organism evidence="2 3">
    <name type="scientific">Pleurotus eryngii</name>
    <name type="common">Boletus of the steppes</name>
    <dbReference type="NCBI Taxonomy" id="5323"/>
    <lineage>
        <taxon>Eukaryota</taxon>
        <taxon>Fungi</taxon>
        <taxon>Dikarya</taxon>
        <taxon>Basidiomycota</taxon>
        <taxon>Agaricomycotina</taxon>
        <taxon>Agaricomycetes</taxon>
        <taxon>Agaricomycetidae</taxon>
        <taxon>Agaricales</taxon>
        <taxon>Pleurotineae</taxon>
        <taxon>Pleurotaceae</taxon>
        <taxon>Pleurotus</taxon>
    </lineage>
</organism>
<keyword evidence="3" id="KW-1185">Reference proteome</keyword>
<dbReference type="EMBL" id="MU154786">
    <property type="protein sequence ID" value="KAF9487353.1"/>
    <property type="molecule type" value="Genomic_DNA"/>
</dbReference>
<proteinExistence type="predicted"/>
<comment type="caution">
    <text evidence="2">The sequence shown here is derived from an EMBL/GenBank/DDBJ whole genome shotgun (WGS) entry which is preliminary data.</text>
</comment>
<dbReference type="Proteomes" id="UP000807025">
    <property type="component" value="Unassembled WGS sequence"/>
</dbReference>
<dbReference type="AlphaFoldDB" id="A0A9P5ZFZ9"/>
<keyword evidence="1" id="KW-0812">Transmembrane</keyword>
<keyword evidence="1" id="KW-1133">Transmembrane helix</keyword>
<sequence length="70" mass="8146">THGTALNGMAIIQRYSTPLLTLSLLAVELRRLILQPRRAKGSRRQTQDIDQLCWALQRLRDSRLRFHSCM</sequence>